<proteinExistence type="predicted"/>
<dbReference type="GO" id="GO:0016042">
    <property type="term" value="P:lipid catabolic process"/>
    <property type="evidence" value="ECO:0007669"/>
    <property type="project" value="UniProtKB-KW"/>
</dbReference>
<evidence type="ECO:0000313" key="4">
    <source>
        <dbReference type="Proteomes" id="UP000828251"/>
    </source>
</evidence>
<gene>
    <name evidence="3" type="ORF">J1N35_030621</name>
</gene>
<evidence type="ECO:0000313" key="3">
    <source>
        <dbReference type="EMBL" id="KAH1065634.1"/>
    </source>
</evidence>
<dbReference type="OrthoDB" id="1658288at2759"/>
<dbReference type="AlphaFoldDB" id="A0A9D3ZUX0"/>
<dbReference type="PANTHER" id="PTHR32176:SF110">
    <property type="entry name" value="PATATIN"/>
    <property type="match status" value="1"/>
</dbReference>
<keyword evidence="1" id="KW-0442">Lipid degradation</keyword>
<dbReference type="GO" id="GO:0047372">
    <property type="term" value="F:monoacylglycerol lipase activity"/>
    <property type="evidence" value="ECO:0007669"/>
    <property type="project" value="TreeGrafter"/>
</dbReference>
<keyword evidence="4" id="KW-1185">Reference proteome</keyword>
<keyword evidence="1" id="KW-0443">Lipid metabolism</keyword>
<evidence type="ECO:0000256" key="2">
    <source>
        <dbReference type="SAM" id="MobiDB-lite"/>
    </source>
</evidence>
<reference evidence="3 4" key="1">
    <citation type="journal article" date="2021" name="Plant Biotechnol. J.">
        <title>Multi-omics assisted identification of the key and species-specific regulatory components of drought-tolerant mechanisms in Gossypium stocksii.</title>
        <authorList>
            <person name="Yu D."/>
            <person name="Ke L."/>
            <person name="Zhang D."/>
            <person name="Wu Y."/>
            <person name="Sun Y."/>
            <person name="Mei J."/>
            <person name="Sun J."/>
            <person name="Sun Y."/>
        </authorList>
    </citation>
    <scope>NUCLEOTIDE SEQUENCE [LARGE SCALE GENOMIC DNA]</scope>
    <source>
        <strain evidence="4">cv. E1</strain>
        <tissue evidence="3">Leaf</tissue>
    </source>
</reference>
<dbReference type="EMBL" id="JAIQCV010000009">
    <property type="protein sequence ID" value="KAH1065634.1"/>
    <property type="molecule type" value="Genomic_DNA"/>
</dbReference>
<sequence>MAAKWGLLGWLTCEHSTPLIDVFMQASSDMVDVHNATVFKALKSENSYLRIQDDTLSGTVASVDIATKENLENLVKVGENLLKKPVSRVNLENGKFEPSNQGTNEEALIRLAQVLSKEKRLRDMTSPLGNHRLAGHRTTDPSS</sequence>
<comment type="caution">
    <text evidence="3">The sequence shown here is derived from an EMBL/GenBank/DDBJ whole genome shotgun (WGS) entry which is preliminary data.</text>
</comment>
<name>A0A9D3ZUX0_9ROSI</name>
<organism evidence="3 4">
    <name type="scientific">Gossypium stocksii</name>
    <dbReference type="NCBI Taxonomy" id="47602"/>
    <lineage>
        <taxon>Eukaryota</taxon>
        <taxon>Viridiplantae</taxon>
        <taxon>Streptophyta</taxon>
        <taxon>Embryophyta</taxon>
        <taxon>Tracheophyta</taxon>
        <taxon>Spermatophyta</taxon>
        <taxon>Magnoliopsida</taxon>
        <taxon>eudicotyledons</taxon>
        <taxon>Gunneridae</taxon>
        <taxon>Pentapetalae</taxon>
        <taxon>rosids</taxon>
        <taxon>malvids</taxon>
        <taxon>Malvales</taxon>
        <taxon>Malvaceae</taxon>
        <taxon>Malvoideae</taxon>
        <taxon>Gossypium</taxon>
    </lineage>
</organism>
<dbReference type="GO" id="GO:0004620">
    <property type="term" value="F:phospholipase activity"/>
    <property type="evidence" value="ECO:0007669"/>
    <property type="project" value="TreeGrafter"/>
</dbReference>
<dbReference type="InterPro" id="IPR016035">
    <property type="entry name" value="Acyl_Trfase/lysoPLipase"/>
</dbReference>
<dbReference type="Proteomes" id="UP000828251">
    <property type="component" value="Unassembled WGS sequence"/>
</dbReference>
<dbReference type="Gene3D" id="3.40.1090.10">
    <property type="entry name" value="Cytosolic phospholipase A2 catalytic domain"/>
    <property type="match status" value="1"/>
</dbReference>
<accession>A0A9D3ZUX0</accession>
<dbReference type="PANTHER" id="PTHR32176">
    <property type="entry name" value="XYLOSE ISOMERASE"/>
    <property type="match status" value="1"/>
</dbReference>
<feature type="region of interest" description="Disordered" evidence="2">
    <location>
        <begin position="121"/>
        <end position="143"/>
    </location>
</feature>
<evidence type="ECO:0000256" key="1">
    <source>
        <dbReference type="ARBA" id="ARBA00022963"/>
    </source>
</evidence>
<dbReference type="SUPFAM" id="SSF52151">
    <property type="entry name" value="FabD/lysophospholipase-like"/>
    <property type="match status" value="1"/>
</dbReference>
<protein>
    <submittedName>
        <fullName evidence="3">Uncharacterized protein</fullName>
    </submittedName>
</protein>